<keyword evidence="1" id="KW-1133">Transmembrane helix</keyword>
<feature type="domain" description="Putative auto-transporter adhesin head GIN" evidence="2">
    <location>
        <begin position="48"/>
        <end position="247"/>
    </location>
</feature>
<feature type="transmembrane region" description="Helical" evidence="1">
    <location>
        <begin position="21"/>
        <end position="39"/>
    </location>
</feature>
<dbReference type="Gene3D" id="2.160.20.120">
    <property type="match status" value="1"/>
</dbReference>
<dbReference type="Pfam" id="PF10988">
    <property type="entry name" value="DUF2807"/>
    <property type="match status" value="1"/>
</dbReference>
<dbReference type="InterPro" id="IPR021255">
    <property type="entry name" value="DUF2807"/>
</dbReference>
<comment type="caution">
    <text evidence="3">The sequence shown here is derived from an EMBL/GenBank/DDBJ whole genome shotgun (WGS) entry which is preliminary data.</text>
</comment>
<accession>A0ABP6URA0</accession>
<organism evidence="3 4">
    <name type="scientific">Aquimarina addita</name>
    <dbReference type="NCBI Taxonomy" id="870485"/>
    <lineage>
        <taxon>Bacteria</taxon>
        <taxon>Pseudomonadati</taxon>
        <taxon>Bacteroidota</taxon>
        <taxon>Flavobacteriia</taxon>
        <taxon>Flavobacteriales</taxon>
        <taxon>Flavobacteriaceae</taxon>
        <taxon>Aquimarina</taxon>
    </lineage>
</organism>
<evidence type="ECO:0000313" key="3">
    <source>
        <dbReference type="EMBL" id="GAA3514288.1"/>
    </source>
</evidence>
<name>A0ABP6URA0_9FLAO</name>
<dbReference type="Proteomes" id="UP001500459">
    <property type="component" value="Unassembled WGS sequence"/>
</dbReference>
<sequence>MSLHHQKNTCLEKIKALESGILKLAFLIIFLFNVANSYAQNKTIIVDDFQKIIISPHIQVTFKQGTKEEVFIEEATIPMDKINIEVHNKTLRIYLDDAKTKTKTVYKNGSKQKTPIYKGTIVKAIITYKNLNELSLRGEQTFVCESLLDGKEFQLKIFGESRVYLNEVQLKTLHATIYGESLLEIKKGTINKQKFTAYGESKINALGVNNNDTKITAFGAGSYRFNVSDQLKITAFGEAVVAFEGNPAIDKGIVIGEATIQQLN</sequence>
<evidence type="ECO:0000259" key="2">
    <source>
        <dbReference type="Pfam" id="PF10988"/>
    </source>
</evidence>
<proteinExistence type="predicted"/>
<evidence type="ECO:0000313" key="4">
    <source>
        <dbReference type="Proteomes" id="UP001500459"/>
    </source>
</evidence>
<keyword evidence="4" id="KW-1185">Reference proteome</keyword>
<protein>
    <recommendedName>
        <fullName evidence="2">Putative auto-transporter adhesin head GIN domain-containing protein</fullName>
    </recommendedName>
</protein>
<reference evidence="4" key="1">
    <citation type="journal article" date="2019" name="Int. J. Syst. Evol. Microbiol.">
        <title>The Global Catalogue of Microorganisms (GCM) 10K type strain sequencing project: providing services to taxonomists for standard genome sequencing and annotation.</title>
        <authorList>
            <consortium name="The Broad Institute Genomics Platform"/>
            <consortium name="The Broad Institute Genome Sequencing Center for Infectious Disease"/>
            <person name="Wu L."/>
            <person name="Ma J."/>
        </authorList>
    </citation>
    <scope>NUCLEOTIDE SEQUENCE [LARGE SCALE GENOMIC DNA]</scope>
    <source>
        <strain evidence="4">JCM 17106</strain>
    </source>
</reference>
<keyword evidence="1" id="KW-0812">Transmembrane</keyword>
<dbReference type="EMBL" id="BAABCW010000013">
    <property type="protein sequence ID" value="GAA3514288.1"/>
    <property type="molecule type" value="Genomic_DNA"/>
</dbReference>
<keyword evidence="1" id="KW-0472">Membrane</keyword>
<dbReference type="RefSeq" id="WP_344928859.1">
    <property type="nucleotide sequence ID" value="NZ_BAABCW010000013.1"/>
</dbReference>
<evidence type="ECO:0000256" key="1">
    <source>
        <dbReference type="SAM" id="Phobius"/>
    </source>
</evidence>
<gene>
    <name evidence="3" type="ORF">GCM10022393_30270</name>
</gene>